<dbReference type="CDD" id="cd01802">
    <property type="entry name" value="Ubl_ZFAND4"/>
    <property type="match status" value="1"/>
</dbReference>
<feature type="compositionally biased region" description="Basic residues" evidence="1">
    <location>
        <begin position="224"/>
        <end position="239"/>
    </location>
</feature>
<dbReference type="Pfam" id="PF00240">
    <property type="entry name" value="ubiquitin"/>
    <property type="match status" value="1"/>
</dbReference>
<dbReference type="AlphaFoldDB" id="A0A8S2M8H8"/>
<evidence type="ECO:0000259" key="2">
    <source>
        <dbReference type="PROSITE" id="PS50053"/>
    </source>
</evidence>
<dbReference type="PANTHER" id="PTHR46728">
    <property type="entry name" value="AN1-TYPE ZINC FINGER PROTEIN 4"/>
    <property type="match status" value="1"/>
</dbReference>
<dbReference type="InterPro" id="IPR000626">
    <property type="entry name" value="Ubiquitin-like_dom"/>
</dbReference>
<name>A0A8S2M8H8_9BILA</name>
<dbReference type="Proteomes" id="UP000676336">
    <property type="component" value="Unassembled WGS sequence"/>
</dbReference>
<dbReference type="InterPro" id="IPR053061">
    <property type="entry name" value="AN1-type_zinc_finger"/>
</dbReference>
<comment type="caution">
    <text evidence="3">The sequence shown here is derived from an EMBL/GenBank/DDBJ whole genome shotgun (WGS) entry which is preliminary data.</text>
</comment>
<dbReference type="PRINTS" id="PR00348">
    <property type="entry name" value="UBIQUITIN"/>
</dbReference>
<dbReference type="PROSITE" id="PS50053">
    <property type="entry name" value="UBIQUITIN_2"/>
    <property type="match status" value="1"/>
</dbReference>
<gene>
    <name evidence="3" type="ORF">SMN809_LOCUS8874</name>
</gene>
<organism evidence="3 4">
    <name type="scientific">Rotaria magnacalcarata</name>
    <dbReference type="NCBI Taxonomy" id="392030"/>
    <lineage>
        <taxon>Eukaryota</taxon>
        <taxon>Metazoa</taxon>
        <taxon>Spiralia</taxon>
        <taxon>Gnathifera</taxon>
        <taxon>Rotifera</taxon>
        <taxon>Eurotatoria</taxon>
        <taxon>Bdelloidea</taxon>
        <taxon>Philodinida</taxon>
        <taxon>Philodinidae</taxon>
        <taxon>Rotaria</taxon>
    </lineage>
</organism>
<proteinExistence type="predicted"/>
<dbReference type="Gene3D" id="3.10.20.90">
    <property type="entry name" value="Phosphatidylinositol 3-kinase Catalytic Subunit, Chain A, domain 1"/>
    <property type="match status" value="1"/>
</dbReference>
<dbReference type="PANTHER" id="PTHR46728:SF1">
    <property type="entry name" value="AN1-TYPE ZINC FINGER PROTEIN 4"/>
    <property type="match status" value="1"/>
</dbReference>
<evidence type="ECO:0000256" key="1">
    <source>
        <dbReference type="SAM" id="MobiDB-lite"/>
    </source>
</evidence>
<protein>
    <recommendedName>
        <fullName evidence="2">Ubiquitin-like domain-containing protein</fullName>
    </recommendedName>
</protein>
<evidence type="ECO:0000313" key="4">
    <source>
        <dbReference type="Proteomes" id="UP000676336"/>
    </source>
</evidence>
<dbReference type="SMART" id="SM00213">
    <property type="entry name" value="UBQ"/>
    <property type="match status" value="1"/>
</dbReference>
<evidence type="ECO:0000313" key="3">
    <source>
        <dbReference type="EMBL" id="CAF3943985.1"/>
    </source>
</evidence>
<feature type="region of interest" description="Disordered" evidence="1">
    <location>
        <begin position="202"/>
        <end position="247"/>
    </location>
</feature>
<dbReference type="SUPFAM" id="SSF54236">
    <property type="entry name" value="Ubiquitin-like"/>
    <property type="match status" value="1"/>
</dbReference>
<feature type="domain" description="Ubiquitin-like" evidence="2">
    <location>
        <begin position="17"/>
        <end position="92"/>
    </location>
</feature>
<reference evidence="3" key="1">
    <citation type="submission" date="2021-02" db="EMBL/GenBank/DDBJ databases">
        <authorList>
            <person name="Nowell W R."/>
        </authorList>
    </citation>
    <scope>NUCLEOTIDE SEQUENCE</scope>
</reference>
<dbReference type="EMBL" id="CAJOBI010002780">
    <property type="protein sequence ID" value="CAF3943985.1"/>
    <property type="molecule type" value="Genomic_DNA"/>
</dbReference>
<dbReference type="InterPro" id="IPR019956">
    <property type="entry name" value="Ubiquitin_dom"/>
</dbReference>
<dbReference type="InterPro" id="IPR029071">
    <property type="entry name" value="Ubiquitin-like_domsf"/>
</dbReference>
<sequence>MLPTSQTPPLPSQRTLIPINIETLAGTSFELLVSPYEQIQSIKRKIERREGIPIPHQHLIWKSNELEDESCLNDHSIEAGTTIKLVLAMRGGPVNTKRVPIEDSFIRDMSEYIENSQDDYGTDLLPSSNKNVTFLVLRDGDQFNFFQVIDRGDGTLSPLSGSVSAASMYNTHETIAVETDRQYDEKRQADDRKTKQKMELIRSKLKTHPRKDILLPPRPPSSSKKSKSNLIHPHHPRRSIHVDTNSNLSVNGDNSSAATATATASTFILFISCKFF</sequence>
<accession>A0A8S2M8H8</accession>